<dbReference type="EMBL" id="JBHSPF010000068">
    <property type="protein sequence ID" value="MFC5629826.1"/>
    <property type="molecule type" value="Genomic_DNA"/>
</dbReference>
<protein>
    <submittedName>
        <fullName evidence="2">YhcN/YlaJ family sporulation lipoprotein</fullName>
    </submittedName>
</protein>
<sequence length="250" mass="26934">MKKFALTAATLAVIAGGMTGCGDANNDNDMGGTSPTRYTIDGTETYGNQNVTSRNYRGEGPVTDMLTVDDRNQTRHKNDSSHRRIGEAGQYNNQRQVGNGSGVINHDAYSGGPGNGVNNGREMGGTMNKDRTSRDIHESQQIQNQVEGLDGVEDARVIVSGDDVLIGIETVGTENAEKLENRIEKQVKNMLESDNKGKNVYVTTDKEHIGNIAQVDNDIRNGVGLDEVGDTISAMIEDLSDAAQQPFQDS</sequence>
<dbReference type="Proteomes" id="UP001596143">
    <property type="component" value="Unassembled WGS sequence"/>
</dbReference>
<organism evidence="2 3">
    <name type="scientific">Aliibacillus thermotolerans</name>
    <dbReference type="NCBI Taxonomy" id="1834418"/>
    <lineage>
        <taxon>Bacteria</taxon>
        <taxon>Bacillati</taxon>
        <taxon>Bacillota</taxon>
        <taxon>Bacilli</taxon>
        <taxon>Bacillales</taxon>
        <taxon>Bacillaceae</taxon>
        <taxon>Aliibacillus</taxon>
    </lineage>
</organism>
<feature type="compositionally biased region" description="Polar residues" evidence="1">
    <location>
        <begin position="45"/>
        <end position="55"/>
    </location>
</feature>
<dbReference type="RefSeq" id="WP_270898216.1">
    <property type="nucleotide sequence ID" value="NZ_JBHSPF010000068.1"/>
</dbReference>
<evidence type="ECO:0000256" key="1">
    <source>
        <dbReference type="SAM" id="MobiDB-lite"/>
    </source>
</evidence>
<dbReference type="PROSITE" id="PS51257">
    <property type="entry name" value="PROKAR_LIPOPROTEIN"/>
    <property type="match status" value="1"/>
</dbReference>
<name>A0ABW0U8L9_9BACI</name>
<reference evidence="3" key="1">
    <citation type="journal article" date="2019" name="Int. J. Syst. Evol. Microbiol.">
        <title>The Global Catalogue of Microorganisms (GCM) 10K type strain sequencing project: providing services to taxonomists for standard genome sequencing and annotation.</title>
        <authorList>
            <consortium name="The Broad Institute Genomics Platform"/>
            <consortium name="The Broad Institute Genome Sequencing Center for Infectious Disease"/>
            <person name="Wu L."/>
            <person name="Ma J."/>
        </authorList>
    </citation>
    <scope>NUCLEOTIDE SEQUENCE [LARGE SCALE GENOMIC DNA]</scope>
    <source>
        <strain evidence="3">CGMCC 1.15790</strain>
    </source>
</reference>
<dbReference type="InterPro" id="IPR019076">
    <property type="entry name" value="Spore_lipoprot_YhcN/YlaJ-like"/>
</dbReference>
<dbReference type="Pfam" id="PF09580">
    <property type="entry name" value="Spore_YhcN_YlaJ"/>
    <property type="match status" value="1"/>
</dbReference>
<feature type="compositionally biased region" description="Polar residues" evidence="1">
    <location>
        <begin position="25"/>
        <end position="37"/>
    </location>
</feature>
<gene>
    <name evidence="2" type="ORF">ACFPTR_13305</name>
</gene>
<evidence type="ECO:0000313" key="3">
    <source>
        <dbReference type="Proteomes" id="UP001596143"/>
    </source>
</evidence>
<accession>A0ABW0U8L9</accession>
<keyword evidence="3" id="KW-1185">Reference proteome</keyword>
<evidence type="ECO:0000313" key="2">
    <source>
        <dbReference type="EMBL" id="MFC5629826.1"/>
    </source>
</evidence>
<proteinExistence type="predicted"/>
<feature type="region of interest" description="Disordered" evidence="1">
    <location>
        <begin position="21"/>
        <end position="94"/>
    </location>
</feature>
<feature type="compositionally biased region" description="Basic and acidic residues" evidence="1">
    <location>
        <begin position="68"/>
        <end position="86"/>
    </location>
</feature>
<keyword evidence="2" id="KW-0449">Lipoprotein</keyword>
<comment type="caution">
    <text evidence="2">The sequence shown here is derived from an EMBL/GenBank/DDBJ whole genome shotgun (WGS) entry which is preliminary data.</text>
</comment>